<proteinExistence type="predicted"/>
<protein>
    <submittedName>
        <fullName evidence="1">Uncharacterized protein</fullName>
    </submittedName>
</protein>
<accession>A0A1Q5TJW2</accession>
<comment type="caution">
    <text evidence="1">The sequence shown here is derived from an EMBL/GenBank/DDBJ whole genome shotgun (WGS) entry which is preliminary data.</text>
</comment>
<dbReference type="Proteomes" id="UP000186955">
    <property type="component" value="Unassembled WGS sequence"/>
</dbReference>
<evidence type="ECO:0000313" key="1">
    <source>
        <dbReference type="EMBL" id="OKP00509.1"/>
    </source>
</evidence>
<reference evidence="1 2" key="1">
    <citation type="submission" date="2016-10" db="EMBL/GenBank/DDBJ databases">
        <title>Genome sequence of the ascomycete fungus Penicillium subrubescens.</title>
        <authorList>
            <person name="De Vries R.P."/>
            <person name="Peng M."/>
            <person name="Dilokpimol A."/>
            <person name="Hilden K."/>
            <person name="Makela M.R."/>
            <person name="Grigoriev I."/>
            <person name="Riley R."/>
            <person name="Granchi Z."/>
        </authorList>
    </citation>
    <scope>NUCLEOTIDE SEQUENCE [LARGE SCALE GENOMIC DNA]</scope>
    <source>
        <strain evidence="1 2">CBS 132785</strain>
    </source>
</reference>
<gene>
    <name evidence="1" type="ORF">PENSUB_7966</name>
</gene>
<organism evidence="1 2">
    <name type="scientific">Penicillium subrubescens</name>
    <dbReference type="NCBI Taxonomy" id="1316194"/>
    <lineage>
        <taxon>Eukaryota</taxon>
        <taxon>Fungi</taxon>
        <taxon>Dikarya</taxon>
        <taxon>Ascomycota</taxon>
        <taxon>Pezizomycotina</taxon>
        <taxon>Eurotiomycetes</taxon>
        <taxon>Eurotiomycetidae</taxon>
        <taxon>Eurotiales</taxon>
        <taxon>Aspergillaceae</taxon>
        <taxon>Penicillium</taxon>
    </lineage>
</organism>
<dbReference type="AlphaFoldDB" id="A0A1Q5TJW2"/>
<evidence type="ECO:0000313" key="2">
    <source>
        <dbReference type="Proteomes" id="UP000186955"/>
    </source>
</evidence>
<sequence>MPVLIRSIVKSWDDTNAIQKYIYHPVQSHPALEMPRVWDTLTHLALAPVEAIRMRNGCSREVVGRSPSVDRWSST</sequence>
<keyword evidence="2" id="KW-1185">Reference proteome</keyword>
<name>A0A1Q5TJW2_9EURO</name>
<dbReference type="EMBL" id="MNBE01000647">
    <property type="protein sequence ID" value="OKP00509.1"/>
    <property type="molecule type" value="Genomic_DNA"/>
</dbReference>